<evidence type="ECO:0000313" key="2">
    <source>
        <dbReference type="EMBL" id="KAA2263699.1"/>
    </source>
</evidence>
<dbReference type="EMBL" id="VUOB01000015">
    <property type="protein sequence ID" value="KAA2263699.1"/>
    <property type="molecule type" value="Genomic_DNA"/>
</dbReference>
<dbReference type="Pfam" id="PF13692">
    <property type="entry name" value="Glyco_trans_1_4"/>
    <property type="match status" value="1"/>
</dbReference>
<reference evidence="2 3" key="2">
    <citation type="submission" date="2019-09" db="EMBL/GenBank/DDBJ databases">
        <authorList>
            <person name="Jin C."/>
        </authorList>
    </citation>
    <scope>NUCLEOTIDE SEQUENCE [LARGE SCALE GENOMIC DNA]</scope>
    <source>
        <strain evidence="2 3">AN110305</strain>
    </source>
</reference>
<evidence type="ECO:0000313" key="3">
    <source>
        <dbReference type="Proteomes" id="UP000323454"/>
    </source>
</evidence>
<evidence type="ECO:0000259" key="1">
    <source>
        <dbReference type="Pfam" id="PF00535"/>
    </source>
</evidence>
<dbReference type="SUPFAM" id="SSF53448">
    <property type="entry name" value="Nucleotide-diphospho-sugar transferases"/>
    <property type="match status" value="1"/>
</dbReference>
<proteinExistence type="predicted"/>
<dbReference type="GO" id="GO:0016740">
    <property type="term" value="F:transferase activity"/>
    <property type="evidence" value="ECO:0007669"/>
    <property type="project" value="UniProtKB-KW"/>
</dbReference>
<organism evidence="2 3">
    <name type="scientific">Solihabitans fulvus</name>
    <dbReference type="NCBI Taxonomy" id="1892852"/>
    <lineage>
        <taxon>Bacteria</taxon>
        <taxon>Bacillati</taxon>
        <taxon>Actinomycetota</taxon>
        <taxon>Actinomycetes</taxon>
        <taxon>Pseudonocardiales</taxon>
        <taxon>Pseudonocardiaceae</taxon>
        <taxon>Solihabitans</taxon>
    </lineage>
</organism>
<dbReference type="InterPro" id="IPR001173">
    <property type="entry name" value="Glyco_trans_2-like"/>
</dbReference>
<feature type="domain" description="Glycosyltransferase 2-like" evidence="1">
    <location>
        <begin position="15"/>
        <end position="133"/>
    </location>
</feature>
<dbReference type="Proteomes" id="UP000323454">
    <property type="component" value="Unassembled WGS sequence"/>
</dbReference>
<dbReference type="RefSeq" id="WP_149849111.1">
    <property type="nucleotide sequence ID" value="NZ_VUOB01000015.1"/>
</dbReference>
<comment type="caution">
    <text evidence="2">The sequence shown here is derived from an EMBL/GenBank/DDBJ whole genome shotgun (WGS) entry which is preliminary data.</text>
</comment>
<dbReference type="Gene3D" id="3.40.50.2000">
    <property type="entry name" value="Glycogen Phosphorylase B"/>
    <property type="match status" value="1"/>
</dbReference>
<protein>
    <submittedName>
        <fullName evidence="2">Glycosyltransferase</fullName>
    </submittedName>
</protein>
<dbReference type="CDD" id="cd04186">
    <property type="entry name" value="GT_2_like_c"/>
    <property type="match status" value="1"/>
</dbReference>
<dbReference type="PANTHER" id="PTHR43179:SF7">
    <property type="entry name" value="RHAMNOSYLTRANSFERASE WBBL"/>
    <property type="match status" value="1"/>
</dbReference>
<dbReference type="AlphaFoldDB" id="A0A5B2XLB1"/>
<reference evidence="2 3" key="1">
    <citation type="submission" date="2019-09" db="EMBL/GenBank/DDBJ databases">
        <title>Goodfellowia gen. nov., a new genus of the Pseudonocardineae related to Actinoalloteichus, containing Goodfellowia coeruleoviolacea gen. nov., comb. nov. gen. nov., comb. nov.</title>
        <authorList>
            <person name="Labeda D."/>
        </authorList>
    </citation>
    <scope>NUCLEOTIDE SEQUENCE [LARGE SCALE GENOMIC DNA]</scope>
    <source>
        <strain evidence="2 3">AN110305</strain>
    </source>
</reference>
<gene>
    <name evidence="2" type="ORF">F0L68_09410</name>
</gene>
<name>A0A5B2XLB1_9PSEU</name>
<dbReference type="Pfam" id="PF00535">
    <property type="entry name" value="Glycos_transf_2"/>
    <property type="match status" value="1"/>
</dbReference>
<dbReference type="InterPro" id="IPR029044">
    <property type="entry name" value="Nucleotide-diphossugar_trans"/>
</dbReference>
<dbReference type="PANTHER" id="PTHR43179">
    <property type="entry name" value="RHAMNOSYLTRANSFERASE WBBL"/>
    <property type="match status" value="1"/>
</dbReference>
<keyword evidence="2" id="KW-0808">Transferase</keyword>
<accession>A0A5B2XLB1</accession>
<dbReference type="SUPFAM" id="SSF53756">
    <property type="entry name" value="UDP-Glycosyltransferase/glycogen phosphorylase"/>
    <property type="match status" value="1"/>
</dbReference>
<keyword evidence="3" id="KW-1185">Reference proteome</keyword>
<sequence length="652" mass="71605">MSGQAPRQPVAPKVSIVLVSYGGRTMLNRCLRLVAEHTRVPHEVIVVDSGSEDGTDRWVGDHLRGGRGHVLGRNVGFGAGSNFGALDARAPYLCFLNADVEVGPYWLEPLVDTLDREERVAAVAPVLRGEDGEVQEFGSVVGADGWCRAWGDGAPLGADDTLFAHDVDYASAACLLVRRRTFNQVAGFATEYDTAYFEDVDLAFALRAAGFAVRVDPRSEVMHQRHGSSGSDTARELMELNHSTFLRRWGAGLAGRPALPARDKLPHRFYAARDVLVDERILVVDDRVPNADRGSGDPRTQRLLESLIAPNRRVTFLARDWQRATEYAPALLAKGVEVVWRHDNPFQVLRERAGLYDVVIVMRPHNWQWIAEAVEQNQPQAVLVYDSESLFHRRCEQFAAEETNPRRRAELEREAVRQRKVEEDAFRWSHVGVCVTEEEAEWARRIAPDSEILVAGYPVEVPALVPGVEGRAGLAFFGGFMGGAGSPNELAVLELADGVLPDLVAAHPDLRLSIVGADPTKAVRALASDRIEIVGRVPNPGWWLAKYRVQVVPMRFGAGVKLKFLDSMAAGLPFVTTPVGAEGLRLGALAKHLVAQSPVEFVERVGALLSDDALWTDVQQELLTIAGTWFSHRAFDGEVDEILAACGVAPQR</sequence>
<dbReference type="OrthoDB" id="7615426at2"/>
<dbReference type="Gene3D" id="3.90.550.10">
    <property type="entry name" value="Spore Coat Polysaccharide Biosynthesis Protein SpsA, Chain A"/>
    <property type="match status" value="1"/>
</dbReference>